<feature type="transmembrane region" description="Helical" evidence="7">
    <location>
        <begin position="143"/>
        <end position="163"/>
    </location>
</feature>
<evidence type="ECO:0000256" key="6">
    <source>
        <dbReference type="SAM" id="MobiDB-lite"/>
    </source>
</evidence>
<feature type="transmembrane region" description="Helical" evidence="7">
    <location>
        <begin position="175"/>
        <end position="194"/>
    </location>
</feature>
<proteinExistence type="inferred from homology"/>
<name>A0A1T5JTX4_9MICO</name>
<evidence type="ECO:0000313" key="10">
    <source>
        <dbReference type="Proteomes" id="UP000190857"/>
    </source>
</evidence>
<dbReference type="Pfam" id="PF00892">
    <property type="entry name" value="EamA"/>
    <property type="match status" value="2"/>
</dbReference>
<feature type="region of interest" description="Disordered" evidence="6">
    <location>
        <begin position="284"/>
        <end position="321"/>
    </location>
</feature>
<evidence type="ECO:0000256" key="3">
    <source>
        <dbReference type="ARBA" id="ARBA00022692"/>
    </source>
</evidence>
<keyword evidence="10" id="KW-1185">Reference proteome</keyword>
<comment type="subcellular location">
    <subcellularLocation>
        <location evidence="1">Membrane</location>
        <topology evidence="1">Multi-pass membrane protein</topology>
    </subcellularLocation>
</comment>
<dbReference type="InterPro" id="IPR050638">
    <property type="entry name" value="AA-Vitamin_Transporters"/>
</dbReference>
<keyword evidence="5 7" id="KW-0472">Membrane</keyword>
<feature type="transmembrane region" description="Helical" evidence="7">
    <location>
        <begin position="206"/>
        <end position="225"/>
    </location>
</feature>
<dbReference type="STRING" id="123320.SAMN06309945_1868"/>
<evidence type="ECO:0000256" key="7">
    <source>
        <dbReference type="SAM" id="Phobius"/>
    </source>
</evidence>
<keyword evidence="3 7" id="KW-0812">Transmembrane</keyword>
<feature type="domain" description="EamA" evidence="8">
    <location>
        <begin position="6"/>
        <end position="134"/>
    </location>
</feature>
<evidence type="ECO:0000256" key="5">
    <source>
        <dbReference type="ARBA" id="ARBA00023136"/>
    </source>
</evidence>
<evidence type="ECO:0000256" key="4">
    <source>
        <dbReference type="ARBA" id="ARBA00022989"/>
    </source>
</evidence>
<feature type="compositionally biased region" description="Polar residues" evidence="6">
    <location>
        <begin position="305"/>
        <end position="315"/>
    </location>
</feature>
<dbReference type="RefSeq" id="WP_079727834.1">
    <property type="nucleotide sequence ID" value="NZ_FUZP01000001.1"/>
</dbReference>
<dbReference type="EMBL" id="FUZP01000001">
    <property type="protein sequence ID" value="SKC54887.1"/>
    <property type="molecule type" value="Genomic_DNA"/>
</dbReference>
<gene>
    <name evidence="9" type="ORF">SAMN06309945_1868</name>
</gene>
<accession>A0A1T5JTX4</accession>
<dbReference type="PANTHER" id="PTHR32322">
    <property type="entry name" value="INNER MEMBRANE TRANSPORTER"/>
    <property type="match status" value="1"/>
</dbReference>
<feature type="transmembrane region" description="Helical" evidence="7">
    <location>
        <begin position="232"/>
        <end position="254"/>
    </location>
</feature>
<protein>
    <submittedName>
        <fullName evidence="9">Probable blue pigment (Indigoidine) exporter</fullName>
    </submittedName>
</protein>
<feature type="domain" description="EamA" evidence="8">
    <location>
        <begin position="144"/>
        <end position="276"/>
    </location>
</feature>
<dbReference type="Proteomes" id="UP000190857">
    <property type="component" value="Unassembled WGS sequence"/>
</dbReference>
<dbReference type="InterPro" id="IPR037185">
    <property type="entry name" value="EmrE-like"/>
</dbReference>
<evidence type="ECO:0000313" key="9">
    <source>
        <dbReference type="EMBL" id="SKC54887.1"/>
    </source>
</evidence>
<feature type="transmembrane region" description="Helical" evidence="7">
    <location>
        <begin position="118"/>
        <end position="137"/>
    </location>
</feature>
<dbReference type="PANTHER" id="PTHR32322:SF2">
    <property type="entry name" value="EAMA DOMAIN-CONTAINING PROTEIN"/>
    <property type="match status" value="1"/>
</dbReference>
<sequence>MEDKWRWVLVTAVAPIAWGSTYFVTKQLLPADSPLWGAAIRALPAGILLMLLARRRPRGVWWWRSAVLGILNVGAFFVLLYVAAQLLPSSVAASIMAAAPLVMIGLAWALASERPVPRVVAGAVIGMLGVLLIVATSSTGVNAWGVIASASAMVMSALGYVLSKRWASDIPVLSLTAWQLLAGGGALTVAALIFEGTPSALDTGAILGFAYVSVIATALAFWCWFTGLKRLSAGTVGVIGLLNPVTGVLLGTIFAAEPLTIIQIGGVLLVLLGVVVGQQRSARAAPGTVSPLSTKNEPDRRITRQPGSSESQPISSPERER</sequence>
<reference evidence="9 10" key="1">
    <citation type="submission" date="2017-02" db="EMBL/GenBank/DDBJ databases">
        <authorList>
            <person name="Peterson S.W."/>
        </authorList>
    </citation>
    <scope>NUCLEOTIDE SEQUENCE [LARGE SCALE GENOMIC DNA]</scope>
    <source>
        <strain evidence="9 10">VKM Ac-2059</strain>
    </source>
</reference>
<dbReference type="AlphaFoldDB" id="A0A1T5JTX4"/>
<dbReference type="SUPFAM" id="SSF103481">
    <property type="entry name" value="Multidrug resistance efflux transporter EmrE"/>
    <property type="match status" value="2"/>
</dbReference>
<keyword evidence="4 7" id="KW-1133">Transmembrane helix</keyword>
<dbReference type="GO" id="GO:0016020">
    <property type="term" value="C:membrane"/>
    <property type="evidence" value="ECO:0007669"/>
    <property type="project" value="UniProtKB-SubCell"/>
</dbReference>
<organism evidence="9 10">
    <name type="scientific">Okibacterium fritillariae</name>
    <dbReference type="NCBI Taxonomy" id="123320"/>
    <lineage>
        <taxon>Bacteria</taxon>
        <taxon>Bacillati</taxon>
        <taxon>Actinomycetota</taxon>
        <taxon>Actinomycetes</taxon>
        <taxon>Micrococcales</taxon>
        <taxon>Microbacteriaceae</taxon>
        <taxon>Okibacterium</taxon>
    </lineage>
</organism>
<evidence type="ECO:0000256" key="1">
    <source>
        <dbReference type="ARBA" id="ARBA00004141"/>
    </source>
</evidence>
<evidence type="ECO:0000256" key="2">
    <source>
        <dbReference type="ARBA" id="ARBA00007362"/>
    </source>
</evidence>
<feature type="transmembrane region" description="Helical" evidence="7">
    <location>
        <begin position="260"/>
        <end position="277"/>
    </location>
</feature>
<dbReference type="Gene3D" id="1.10.3730.20">
    <property type="match status" value="1"/>
</dbReference>
<feature type="transmembrane region" description="Helical" evidence="7">
    <location>
        <begin position="35"/>
        <end position="53"/>
    </location>
</feature>
<feature type="transmembrane region" description="Helical" evidence="7">
    <location>
        <begin position="65"/>
        <end position="84"/>
    </location>
</feature>
<feature type="transmembrane region" description="Helical" evidence="7">
    <location>
        <begin position="90"/>
        <end position="111"/>
    </location>
</feature>
<dbReference type="OrthoDB" id="5430053at2"/>
<dbReference type="InterPro" id="IPR000620">
    <property type="entry name" value="EamA_dom"/>
</dbReference>
<comment type="similarity">
    <text evidence="2">Belongs to the EamA transporter family.</text>
</comment>
<evidence type="ECO:0000259" key="8">
    <source>
        <dbReference type="Pfam" id="PF00892"/>
    </source>
</evidence>